<proteinExistence type="predicted"/>
<evidence type="ECO:0000313" key="1">
    <source>
        <dbReference type="EMBL" id="PSN82184.1"/>
    </source>
</evidence>
<gene>
    <name evidence="1" type="ORF">B9Q03_14480</name>
</gene>
<protein>
    <submittedName>
        <fullName evidence="1">Uncharacterized protein</fullName>
    </submittedName>
</protein>
<accession>A0A2R6A737</accession>
<dbReference type="AlphaFoldDB" id="A0A2R6A737"/>
<comment type="caution">
    <text evidence="1">The sequence shown here is derived from an EMBL/GenBank/DDBJ whole genome shotgun (WGS) entry which is preliminary data.</text>
</comment>
<dbReference type="EMBL" id="NEXE01000381">
    <property type="protein sequence ID" value="PSN82184.1"/>
    <property type="molecule type" value="Genomic_DNA"/>
</dbReference>
<name>A0A2R6A737_9ARCH</name>
<organism evidence="1 2">
    <name type="scientific">Candidatus Marsarchaeota G2 archaeon OSP_D</name>
    <dbReference type="NCBI Taxonomy" id="1978157"/>
    <lineage>
        <taxon>Archaea</taxon>
        <taxon>Candidatus Marsarchaeota</taxon>
        <taxon>Candidatus Marsarchaeota group 2</taxon>
    </lineage>
</organism>
<sequence>MVSELNLVSTLSGSTRPLNVTADERQALIDGIQIYSKIDNTFRSIQNILYDNLQVYEYLLGMVKVGFETTNYKTFGGAYPGKGEFGFIPIDAEIFTSSLQLTSTGATPNDPSNPVYLNVRNVGTSTSPYYVATNFARNISVSGQWIDFFGSPTLPINTGSQGTGNPSSFTWLRDRVQIAITGYLEKAPYPKFTRQQWVIQASNARQFIQRFNYIDVGDYYYVEANPAVLININSQFYMQVMPTYTGLSEYVPIGFIFMPADMFYYQN</sequence>
<reference evidence="1 2" key="1">
    <citation type="submission" date="2017-04" db="EMBL/GenBank/DDBJ databases">
        <title>Novel microbial lineages endemic to geothermal iron-oxide mats fill important gaps in the evolutionary history of Archaea.</title>
        <authorList>
            <person name="Jay Z.J."/>
            <person name="Beam J.P."/>
            <person name="Dlakic M."/>
            <person name="Rusch D.B."/>
            <person name="Kozubal M.A."/>
            <person name="Inskeep W.P."/>
        </authorList>
    </citation>
    <scope>NUCLEOTIDE SEQUENCE [LARGE SCALE GENOMIC DNA]</scope>
    <source>
        <strain evidence="1">OSP_D</strain>
    </source>
</reference>
<evidence type="ECO:0000313" key="2">
    <source>
        <dbReference type="Proteomes" id="UP000240322"/>
    </source>
</evidence>
<dbReference type="Proteomes" id="UP000240322">
    <property type="component" value="Unassembled WGS sequence"/>
</dbReference>